<keyword evidence="2" id="KW-1185">Reference proteome</keyword>
<proteinExistence type="predicted"/>
<dbReference type="Proteomes" id="UP000828251">
    <property type="component" value="Unassembled WGS sequence"/>
</dbReference>
<comment type="caution">
    <text evidence="1">The sequence shown here is derived from an EMBL/GenBank/DDBJ whole genome shotgun (WGS) entry which is preliminary data.</text>
</comment>
<protein>
    <submittedName>
        <fullName evidence="1">Uncharacterized protein</fullName>
    </submittedName>
</protein>
<dbReference type="OrthoDB" id="1492438at2759"/>
<accession>A0A9D3V2T0</accession>
<gene>
    <name evidence="1" type="ORF">J1N35_032035</name>
</gene>
<dbReference type="AlphaFoldDB" id="A0A9D3V2T0"/>
<reference evidence="1 2" key="1">
    <citation type="journal article" date="2021" name="Plant Biotechnol. J.">
        <title>Multi-omics assisted identification of the key and species-specific regulatory components of drought-tolerant mechanisms in Gossypium stocksii.</title>
        <authorList>
            <person name="Yu D."/>
            <person name="Ke L."/>
            <person name="Zhang D."/>
            <person name="Wu Y."/>
            <person name="Sun Y."/>
            <person name="Mei J."/>
            <person name="Sun J."/>
            <person name="Sun Y."/>
        </authorList>
    </citation>
    <scope>NUCLEOTIDE SEQUENCE [LARGE SCALE GENOMIC DNA]</scope>
    <source>
        <strain evidence="2">cv. E1</strain>
        <tissue evidence="1">Leaf</tissue>
    </source>
</reference>
<name>A0A9D3V2T0_9ROSI</name>
<evidence type="ECO:0000313" key="2">
    <source>
        <dbReference type="Proteomes" id="UP000828251"/>
    </source>
</evidence>
<sequence length="103" mass="11426">MLNEIWLASKREEKGCCKRWEKPQVGVVKVNSDGAWGLNERAGIGVVVRNDCCRGGDVEVPVLEKLVAVLGVILEDGFLASELENMITFVIMSFDPPEMKPHQ</sequence>
<evidence type="ECO:0000313" key="1">
    <source>
        <dbReference type="EMBL" id="KAH1067048.1"/>
    </source>
</evidence>
<dbReference type="EMBL" id="JAIQCV010000009">
    <property type="protein sequence ID" value="KAH1067048.1"/>
    <property type="molecule type" value="Genomic_DNA"/>
</dbReference>
<organism evidence="1 2">
    <name type="scientific">Gossypium stocksii</name>
    <dbReference type="NCBI Taxonomy" id="47602"/>
    <lineage>
        <taxon>Eukaryota</taxon>
        <taxon>Viridiplantae</taxon>
        <taxon>Streptophyta</taxon>
        <taxon>Embryophyta</taxon>
        <taxon>Tracheophyta</taxon>
        <taxon>Spermatophyta</taxon>
        <taxon>Magnoliopsida</taxon>
        <taxon>eudicotyledons</taxon>
        <taxon>Gunneridae</taxon>
        <taxon>Pentapetalae</taxon>
        <taxon>rosids</taxon>
        <taxon>malvids</taxon>
        <taxon>Malvales</taxon>
        <taxon>Malvaceae</taxon>
        <taxon>Malvoideae</taxon>
        <taxon>Gossypium</taxon>
    </lineage>
</organism>